<keyword evidence="3" id="KW-1185">Reference proteome</keyword>
<reference evidence="2 3" key="1">
    <citation type="journal article" date="2010" name="Stand. Genomic Sci.">
        <title>Complete genome sequence of Spirochaeta smaragdinae type strain (SEBR 4228).</title>
        <authorList>
            <person name="Mavromatis K."/>
            <person name="Yasawong M."/>
            <person name="Chertkov O."/>
            <person name="Lapidus A."/>
            <person name="Lucas S."/>
            <person name="Nolan M."/>
            <person name="Del Rio T.G."/>
            <person name="Tice H."/>
            <person name="Cheng J.F."/>
            <person name="Pitluck S."/>
            <person name="Liolios K."/>
            <person name="Ivanova N."/>
            <person name="Tapia R."/>
            <person name="Han C."/>
            <person name="Bruce D."/>
            <person name="Goodwin L."/>
            <person name="Pati A."/>
            <person name="Chen A."/>
            <person name="Palaniappan K."/>
            <person name="Land M."/>
            <person name="Hauser L."/>
            <person name="Chang Y.J."/>
            <person name="Jeffries C.D."/>
            <person name="Detter J.C."/>
            <person name="Rohde M."/>
            <person name="Brambilla E."/>
            <person name="Spring S."/>
            <person name="Goker M."/>
            <person name="Sikorski J."/>
            <person name="Woyke T."/>
            <person name="Bristow J."/>
            <person name="Eisen J.A."/>
            <person name="Markowitz V."/>
            <person name="Hugenholtz P."/>
            <person name="Klenk H.P."/>
            <person name="Kyrpides N.C."/>
        </authorList>
    </citation>
    <scope>NUCLEOTIDE SEQUENCE [LARGE SCALE GENOMIC DNA]</scope>
    <source>
        <strain evidence="3">DSM 11293 / JCM 15392 / SEBR 4228</strain>
    </source>
</reference>
<dbReference type="Pfam" id="PF10016">
    <property type="entry name" value="DUF2259"/>
    <property type="match status" value="1"/>
</dbReference>
<dbReference type="eggNOG" id="COG5497">
    <property type="taxonomic scope" value="Bacteria"/>
</dbReference>
<dbReference type="EMBL" id="CP002116">
    <property type="protein sequence ID" value="ADK79416.1"/>
    <property type="molecule type" value="Genomic_DNA"/>
</dbReference>
<gene>
    <name evidence="2" type="ordered locus">Spirs_0260</name>
</gene>
<organism evidence="2 3">
    <name type="scientific">Sediminispirochaeta smaragdinae (strain DSM 11293 / JCM 15392 / SEBR 4228)</name>
    <name type="common">Spirochaeta smaragdinae</name>
    <dbReference type="NCBI Taxonomy" id="573413"/>
    <lineage>
        <taxon>Bacteria</taxon>
        <taxon>Pseudomonadati</taxon>
        <taxon>Spirochaetota</taxon>
        <taxon>Spirochaetia</taxon>
        <taxon>Spirochaetales</taxon>
        <taxon>Spirochaetaceae</taxon>
        <taxon>Sediminispirochaeta</taxon>
    </lineage>
</organism>
<name>E1RAC5_SEDSS</name>
<evidence type="ECO:0008006" key="4">
    <source>
        <dbReference type="Google" id="ProtNLM"/>
    </source>
</evidence>
<dbReference type="STRING" id="573413.Spirs_0260"/>
<protein>
    <recommendedName>
        <fullName evidence="4">DUF2259 domain-containing protein</fullName>
    </recommendedName>
</protein>
<dbReference type="RefSeq" id="WP_013252880.1">
    <property type="nucleotide sequence ID" value="NC_014364.1"/>
</dbReference>
<dbReference type="HOGENOM" id="CLU_1219100_0_0_12"/>
<evidence type="ECO:0000256" key="1">
    <source>
        <dbReference type="SAM" id="SignalP"/>
    </source>
</evidence>
<feature type="signal peptide" evidence="1">
    <location>
        <begin position="1"/>
        <end position="21"/>
    </location>
</feature>
<dbReference type="AlphaFoldDB" id="E1RAC5"/>
<dbReference type="KEGG" id="ssm:Spirs_0260"/>
<proteinExistence type="predicted"/>
<evidence type="ECO:0000313" key="3">
    <source>
        <dbReference type="Proteomes" id="UP000002318"/>
    </source>
</evidence>
<dbReference type="Proteomes" id="UP000002318">
    <property type="component" value="Chromosome"/>
</dbReference>
<accession>E1RAC5</accession>
<dbReference type="OrthoDB" id="359290at2"/>
<dbReference type="InterPro" id="IPR018725">
    <property type="entry name" value="DUF2259_secreted"/>
</dbReference>
<sequence>MHKRALLAAFLLTLACSGAFAGDVAVFENLGFSDDSRYLLFGQYGILSDETRAYAELYAVDVAKNSYLSGGVLKKVYSDEIFPGQDGSGALYMALREFSPIVSKYKFNHLATGRMVYLLLNGAEPQDRLEFRDFQRGDSFSVDLIQHRYGEGEGTNLSSSFHISVMITDAAGKSRTYQVGHPDFKRKGVLEYRIKEVFFSPDEKGLVFVVERDEVDGNGNNIRYMVETLRW</sequence>
<dbReference type="PROSITE" id="PS51257">
    <property type="entry name" value="PROKAR_LIPOPROTEIN"/>
    <property type="match status" value="1"/>
</dbReference>
<evidence type="ECO:0000313" key="2">
    <source>
        <dbReference type="EMBL" id="ADK79416.1"/>
    </source>
</evidence>
<keyword evidence="1" id="KW-0732">Signal</keyword>
<feature type="chain" id="PRO_5003150794" description="DUF2259 domain-containing protein" evidence="1">
    <location>
        <begin position="22"/>
        <end position="231"/>
    </location>
</feature>